<reference evidence="10" key="1">
    <citation type="submission" date="2021-03" db="EMBL/GenBank/DDBJ databases">
        <title>Taxonomic study of Clostridium polyendosporum from meadow-gley soil under rice.</title>
        <authorList>
            <person name="Kobayashi H."/>
            <person name="Tanizawa Y."/>
            <person name="Yagura M."/>
        </authorList>
    </citation>
    <scope>NUCLEOTIDE SEQUENCE</scope>
    <source>
        <strain evidence="10">JCM 30710</strain>
    </source>
</reference>
<dbReference type="Pfam" id="PF03186">
    <property type="entry name" value="CobD_Cbib"/>
    <property type="match status" value="1"/>
</dbReference>
<evidence type="ECO:0000256" key="7">
    <source>
        <dbReference type="ARBA" id="ARBA00022989"/>
    </source>
</evidence>
<feature type="transmembrane region" description="Helical" evidence="9">
    <location>
        <begin position="207"/>
        <end position="227"/>
    </location>
</feature>
<evidence type="ECO:0000256" key="8">
    <source>
        <dbReference type="ARBA" id="ARBA00023136"/>
    </source>
</evidence>
<proteinExistence type="inferred from homology"/>
<gene>
    <name evidence="10" type="primary">cbiB</name>
    <name evidence="9" type="synonym">cobD</name>
    <name evidence="10" type="ORF">CPJCM30710_08420</name>
</gene>
<evidence type="ECO:0000313" key="10">
    <source>
        <dbReference type="EMBL" id="GIM28176.1"/>
    </source>
</evidence>
<feature type="transmembrane region" description="Helical" evidence="9">
    <location>
        <begin position="155"/>
        <end position="176"/>
    </location>
</feature>
<evidence type="ECO:0000256" key="6">
    <source>
        <dbReference type="ARBA" id="ARBA00022692"/>
    </source>
</evidence>
<dbReference type="PANTHER" id="PTHR34308">
    <property type="entry name" value="COBALAMIN BIOSYNTHESIS PROTEIN CBIB"/>
    <property type="match status" value="1"/>
</dbReference>
<keyword evidence="5 9" id="KW-0169">Cobalamin biosynthesis</keyword>
<keyword evidence="7 9" id="KW-1133">Transmembrane helix</keyword>
<evidence type="ECO:0000256" key="2">
    <source>
        <dbReference type="ARBA" id="ARBA00004953"/>
    </source>
</evidence>
<keyword evidence="11" id="KW-1185">Reference proteome</keyword>
<evidence type="ECO:0000256" key="4">
    <source>
        <dbReference type="ARBA" id="ARBA00022475"/>
    </source>
</evidence>
<dbReference type="NCBIfam" id="TIGR00380">
    <property type="entry name" value="cobal_cbiB"/>
    <property type="match status" value="1"/>
</dbReference>
<dbReference type="AlphaFoldDB" id="A0A919RXH5"/>
<dbReference type="Proteomes" id="UP000679179">
    <property type="component" value="Unassembled WGS sequence"/>
</dbReference>
<name>A0A919RXH5_9CLOT</name>
<dbReference type="GO" id="GO:0005886">
    <property type="term" value="C:plasma membrane"/>
    <property type="evidence" value="ECO:0007669"/>
    <property type="project" value="UniProtKB-SubCell"/>
</dbReference>
<protein>
    <recommendedName>
        <fullName evidence="9">Cobalamin biosynthesis protein CobD</fullName>
    </recommendedName>
</protein>
<dbReference type="GO" id="GO:0048472">
    <property type="term" value="F:threonine-phosphate decarboxylase activity"/>
    <property type="evidence" value="ECO:0007669"/>
    <property type="project" value="InterPro"/>
</dbReference>
<comment type="subcellular location">
    <subcellularLocation>
        <location evidence="1 9">Cell membrane</location>
        <topology evidence="1 9">Multi-pass membrane protein</topology>
    </subcellularLocation>
</comment>
<dbReference type="HAMAP" id="MF_00024">
    <property type="entry name" value="CobD_CbiB"/>
    <property type="match status" value="1"/>
</dbReference>
<dbReference type="PANTHER" id="PTHR34308:SF1">
    <property type="entry name" value="COBALAMIN BIOSYNTHESIS PROTEIN CBIB"/>
    <property type="match status" value="1"/>
</dbReference>
<dbReference type="InterPro" id="IPR004485">
    <property type="entry name" value="Cobalamin_biosynth_CobD/CbiB"/>
</dbReference>
<dbReference type="GO" id="GO:0009236">
    <property type="term" value="P:cobalamin biosynthetic process"/>
    <property type="evidence" value="ECO:0007669"/>
    <property type="project" value="UniProtKB-UniRule"/>
</dbReference>
<accession>A0A919RXH5</accession>
<evidence type="ECO:0000256" key="3">
    <source>
        <dbReference type="ARBA" id="ARBA00006263"/>
    </source>
</evidence>
<comment type="caution">
    <text evidence="10">The sequence shown here is derived from an EMBL/GenBank/DDBJ whole genome shotgun (WGS) entry which is preliminary data.</text>
</comment>
<sequence length="317" mass="35633">MIDIWVAFALDCILGDPYKFPHPVRFIGKYIAWFERVVTKRKRTKTSLRYIWGPFLTISTVALTFSVIFTILKIASSIHTYLYHSLNVILLWTSIAPCCLSKEGYKVYKPLKEGNIKEARERVSYLVSRDVKSLNEEGITRAAVETILENISDGIIAPLFYVFLGGAPLALAYKAVNTLDSMVGYRNEKYEDLGFFSAKADDLVNFIPARLSGFLISISALALGYNFKNSIRIFFRDRLKHKSPNSAHPEASGAGALGIRLGGPNLYFGKIVNKPYIGDELQSIKSEHIVHSIKLLYGATIIFLGICSLIYKIRFII</sequence>
<evidence type="ECO:0000256" key="9">
    <source>
        <dbReference type="HAMAP-Rule" id="MF_00024"/>
    </source>
</evidence>
<evidence type="ECO:0000313" key="11">
    <source>
        <dbReference type="Proteomes" id="UP000679179"/>
    </source>
</evidence>
<dbReference type="GO" id="GO:0015420">
    <property type="term" value="F:ABC-type vitamin B12 transporter activity"/>
    <property type="evidence" value="ECO:0007669"/>
    <property type="project" value="UniProtKB-UniRule"/>
</dbReference>
<dbReference type="RefSeq" id="WP_212902922.1">
    <property type="nucleotide sequence ID" value="NZ_BOPZ01000005.1"/>
</dbReference>
<dbReference type="EMBL" id="BOPZ01000005">
    <property type="protein sequence ID" value="GIM28176.1"/>
    <property type="molecule type" value="Genomic_DNA"/>
</dbReference>
<comment type="pathway">
    <text evidence="2 9">Cofactor biosynthesis; adenosylcobalamin biosynthesis.</text>
</comment>
<keyword evidence="8 9" id="KW-0472">Membrane</keyword>
<comment type="function">
    <text evidence="9">Converts cobyric acid to cobinamide by the addition of aminopropanol on the F carboxylic group.</text>
</comment>
<evidence type="ECO:0000256" key="5">
    <source>
        <dbReference type="ARBA" id="ARBA00022573"/>
    </source>
</evidence>
<feature type="transmembrane region" description="Helical" evidence="9">
    <location>
        <begin position="50"/>
        <end position="75"/>
    </location>
</feature>
<comment type="similarity">
    <text evidence="3 9">Belongs to the CobD/CbiB family.</text>
</comment>
<feature type="transmembrane region" description="Helical" evidence="9">
    <location>
        <begin position="295"/>
        <end position="313"/>
    </location>
</feature>
<keyword evidence="6 9" id="KW-0812">Transmembrane</keyword>
<evidence type="ECO:0000256" key="1">
    <source>
        <dbReference type="ARBA" id="ARBA00004651"/>
    </source>
</evidence>
<keyword evidence="4 9" id="KW-1003">Cell membrane</keyword>
<organism evidence="10 11">
    <name type="scientific">Clostridium polyendosporum</name>
    <dbReference type="NCBI Taxonomy" id="69208"/>
    <lineage>
        <taxon>Bacteria</taxon>
        <taxon>Bacillati</taxon>
        <taxon>Bacillota</taxon>
        <taxon>Clostridia</taxon>
        <taxon>Eubacteriales</taxon>
        <taxon>Clostridiaceae</taxon>
        <taxon>Clostridium</taxon>
    </lineage>
</organism>
<comment type="caution">
    <text evidence="9">Lacks conserved residue(s) required for the propagation of feature annotation.</text>
</comment>